<organism evidence="1 2">
    <name type="scientific">Dermatophilus congolensis</name>
    <dbReference type="NCBI Taxonomy" id="1863"/>
    <lineage>
        <taxon>Bacteria</taxon>
        <taxon>Bacillati</taxon>
        <taxon>Actinomycetota</taxon>
        <taxon>Actinomycetes</taxon>
        <taxon>Micrococcales</taxon>
        <taxon>Dermatophilaceae</taxon>
        <taxon>Dermatophilus</taxon>
    </lineage>
</organism>
<evidence type="ECO:0000313" key="2">
    <source>
        <dbReference type="Proteomes" id="UP000254118"/>
    </source>
</evidence>
<comment type="caution">
    <text evidence="1">The sequence shown here is derived from an EMBL/GenBank/DDBJ whole genome shotgun (WGS) entry which is preliminary data.</text>
</comment>
<dbReference type="EMBL" id="UFYA01000001">
    <property type="protein sequence ID" value="STD13935.1"/>
    <property type="molecule type" value="Genomic_DNA"/>
</dbReference>
<reference evidence="1 2" key="1">
    <citation type="submission" date="2018-06" db="EMBL/GenBank/DDBJ databases">
        <authorList>
            <consortium name="Pathogen Informatics"/>
            <person name="Doyle S."/>
        </authorList>
    </citation>
    <scope>NUCLEOTIDE SEQUENCE [LARGE SCALE GENOMIC DNA]</scope>
    <source>
        <strain evidence="1 2">NCTC7915</strain>
    </source>
</reference>
<protein>
    <submittedName>
        <fullName evidence="1">Uncharacterized protein</fullName>
    </submittedName>
</protein>
<proteinExistence type="predicted"/>
<name>A0AA46BPV3_9MICO</name>
<dbReference type="Proteomes" id="UP000254118">
    <property type="component" value="Unassembled WGS sequence"/>
</dbReference>
<gene>
    <name evidence="1" type="ORF">NCTC7915_02018</name>
</gene>
<dbReference type="AlphaFoldDB" id="A0AA46BPV3"/>
<sequence length="43" mass="4140">MLGCELSVFMPVPLSGEVAAQVGGAGGGWLGGDDACGEEADEG</sequence>
<evidence type="ECO:0000313" key="1">
    <source>
        <dbReference type="EMBL" id="STD13935.1"/>
    </source>
</evidence>
<accession>A0AA46BPV3</accession>